<evidence type="ECO:0000256" key="3">
    <source>
        <dbReference type="ARBA" id="ARBA00023002"/>
    </source>
</evidence>
<dbReference type="PANTHER" id="PTHR11573:SF6">
    <property type="entry name" value="RIBONUCLEOSIDE-DIPHOSPHATE REDUCTASE LARGE SUBUNIT"/>
    <property type="match status" value="1"/>
</dbReference>
<organism evidence="10 11">
    <name type="scientific">Sphingomonas paucimobilis NBRC 13935</name>
    <dbReference type="NCBI Taxonomy" id="1219050"/>
    <lineage>
        <taxon>Bacteria</taxon>
        <taxon>Pseudomonadati</taxon>
        <taxon>Pseudomonadota</taxon>
        <taxon>Alphaproteobacteria</taxon>
        <taxon>Sphingomonadales</taxon>
        <taxon>Sphingomonadaceae</taxon>
        <taxon>Sphingomonas</taxon>
    </lineage>
</organism>
<dbReference type="InterPro" id="IPR000788">
    <property type="entry name" value="RNR_lg_C"/>
</dbReference>
<evidence type="ECO:0000259" key="9">
    <source>
        <dbReference type="Pfam" id="PF02867"/>
    </source>
</evidence>
<sequence>MMDFRDSRDSDMTTDMLEKMAAETSAPAPTPADTKSVRPQPYPVEVDHARDARLTDFGKETLNDRYLLPGESYQDLFVRVASAYADNAEHAQRLYDYISKLWFMPATPVLSNGGTGRGLPISCYLNSVPDSLDGIVTTWNENVWLASRGGGIGTYWGQVRGIGEPVGLNGKTSGIIPFVRVMDSLTLAISQGSLRRGSAACYLDISHPEIEEFLEIRKPSGDFNRKALNLHHGVLIPDAFMEAVRDGAEWHLKSPKTGEVRATVDARALFQKLVETRLATGEPYIVFADHVNKNMPKHHRELGLKVSTSNLCSEITLPTGLDHKGNDRTAVCCLSSLNLETWDEWKDDKQFIEDVMRFLDNVLQDYIDRHEPGMERAAYSAARERSVGLGVMGFHSFLQARGLPFEGAMAKSWNLRMFKHINAQVNQASMTLAAERGPCPDAADVGVMERFSCKMAIAPTASISIICGGTSACIEPIPANIYTHKTLSGSFVVKNPYLEKLLIEKSKNSDAVWNSILEHGGSVQHLDFLSPEEKDTFKTSFEIDQRWLLELAGDRTPYIDQAQSLNLFIPADVEKWDLLMLHFRAWELGIKSLYYLRSKSVQRAGFAGSGGVEADNTISAPKFEIGETTDYDECLACQ</sequence>
<keyword evidence="11" id="KW-1185">Reference proteome</keyword>
<comment type="similarity">
    <text evidence="1 6">Belongs to the ribonucleoside diphosphate reductase large chain family.</text>
</comment>
<evidence type="ECO:0000256" key="5">
    <source>
        <dbReference type="ARBA" id="ARBA00047754"/>
    </source>
</evidence>
<protein>
    <recommendedName>
        <fullName evidence="2 6">Ribonucleoside-diphosphate reductase</fullName>
        <ecNumber evidence="2 6">1.17.4.1</ecNumber>
    </recommendedName>
</protein>
<dbReference type="NCBIfam" id="NF006577">
    <property type="entry name" value="PRK09102.1"/>
    <property type="match status" value="1"/>
</dbReference>
<dbReference type="InterPro" id="IPR013509">
    <property type="entry name" value="RNR_lsu_N"/>
</dbReference>
<comment type="catalytic activity">
    <reaction evidence="5 6">
        <text>a 2'-deoxyribonucleoside 5'-diphosphate + [thioredoxin]-disulfide + H2O = a ribonucleoside 5'-diphosphate + [thioredoxin]-dithiol</text>
        <dbReference type="Rhea" id="RHEA:23252"/>
        <dbReference type="Rhea" id="RHEA-COMP:10698"/>
        <dbReference type="Rhea" id="RHEA-COMP:10700"/>
        <dbReference type="ChEBI" id="CHEBI:15377"/>
        <dbReference type="ChEBI" id="CHEBI:29950"/>
        <dbReference type="ChEBI" id="CHEBI:50058"/>
        <dbReference type="ChEBI" id="CHEBI:57930"/>
        <dbReference type="ChEBI" id="CHEBI:73316"/>
        <dbReference type="EC" id="1.17.4.1"/>
    </reaction>
</comment>
<name>A0A0C9NAN8_SPHPI</name>
<evidence type="ECO:0000256" key="2">
    <source>
        <dbReference type="ARBA" id="ARBA00012274"/>
    </source>
</evidence>
<keyword evidence="3 6" id="KW-0560">Oxidoreductase</keyword>
<dbReference type="PRINTS" id="PR01183">
    <property type="entry name" value="RIBORDTASEM1"/>
</dbReference>
<dbReference type="SUPFAM" id="SSF51998">
    <property type="entry name" value="PFL-like glycyl radical enzymes"/>
    <property type="match status" value="1"/>
</dbReference>
<proteinExistence type="inferred from homology"/>
<dbReference type="Pfam" id="PF02867">
    <property type="entry name" value="Ribonuc_red_lgC"/>
    <property type="match status" value="2"/>
</dbReference>
<dbReference type="GO" id="GO:0005524">
    <property type="term" value="F:ATP binding"/>
    <property type="evidence" value="ECO:0007669"/>
    <property type="project" value="InterPro"/>
</dbReference>
<feature type="domain" description="Ribonucleotide reductase large subunit C-terminal" evidence="9">
    <location>
        <begin position="450"/>
        <end position="596"/>
    </location>
</feature>
<reference evidence="10 11" key="1">
    <citation type="submission" date="2014-08" db="EMBL/GenBank/DDBJ databases">
        <title>Whole genome shotgun sequence of Sphingomonas paucimobilis NBRC 13935.</title>
        <authorList>
            <person name="Hosoyama A."/>
            <person name="Hashimoto M."/>
            <person name="Hosoyama Y."/>
            <person name="Noguchi M."/>
            <person name="Uohara A."/>
            <person name="Ohji S."/>
            <person name="Katano-Makiyama Y."/>
            <person name="Ichikawa N."/>
            <person name="Kimura A."/>
            <person name="Yamazoe A."/>
            <person name="Fujita N."/>
        </authorList>
    </citation>
    <scope>NUCLEOTIDE SEQUENCE [LARGE SCALE GENOMIC DNA]</scope>
    <source>
        <strain evidence="10 11">NBRC 13935</strain>
    </source>
</reference>
<comment type="caution">
    <text evidence="10">The sequence shown here is derived from an EMBL/GenBank/DDBJ whole genome shotgun (WGS) entry which is preliminary data.</text>
</comment>
<evidence type="ECO:0000256" key="6">
    <source>
        <dbReference type="RuleBase" id="RU003410"/>
    </source>
</evidence>
<gene>
    <name evidence="10" type="primary">nrdA</name>
    <name evidence="10" type="ORF">SP6_17_00240</name>
</gene>
<feature type="compositionally biased region" description="Basic and acidic residues" evidence="7">
    <location>
        <begin position="1"/>
        <end position="21"/>
    </location>
</feature>
<feature type="domain" description="Ribonucleotide reductase large subunit N-terminal" evidence="8">
    <location>
        <begin position="53"/>
        <end position="118"/>
    </location>
</feature>
<keyword evidence="4 6" id="KW-0215">Deoxyribonucleotide synthesis</keyword>
<evidence type="ECO:0000256" key="4">
    <source>
        <dbReference type="ARBA" id="ARBA00023116"/>
    </source>
</evidence>
<dbReference type="Pfam" id="PF00317">
    <property type="entry name" value="Ribonuc_red_lgN"/>
    <property type="match status" value="1"/>
</dbReference>
<evidence type="ECO:0000313" key="10">
    <source>
        <dbReference type="EMBL" id="GAN13307.1"/>
    </source>
</evidence>
<dbReference type="AlphaFoldDB" id="A0A0C9NAN8"/>
<comment type="function">
    <text evidence="6">Provides the precursors necessary for DNA synthesis. Catalyzes the biosynthesis of deoxyribonucleotides from the corresponding ribonucleotides.</text>
</comment>
<evidence type="ECO:0000256" key="7">
    <source>
        <dbReference type="SAM" id="MobiDB-lite"/>
    </source>
</evidence>
<dbReference type="GO" id="GO:0004748">
    <property type="term" value="F:ribonucleoside-diphosphate reductase activity, thioredoxin disulfide as acceptor"/>
    <property type="evidence" value="ECO:0007669"/>
    <property type="project" value="UniProtKB-EC"/>
</dbReference>
<accession>A0A0C9NAN8</accession>
<dbReference type="InterPro" id="IPR039718">
    <property type="entry name" value="Rrm1"/>
</dbReference>
<dbReference type="SUPFAM" id="SSF48168">
    <property type="entry name" value="R1 subunit of ribonucleotide reductase, N-terminal domain"/>
    <property type="match status" value="1"/>
</dbReference>
<dbReference type="Proteomes" id="UP000032025">
    <property type="component" value="Unassembled WGS sequence"/>
</dbReference>
<evidence type="ECO:0000256" key="1">
    <source>
        <dbReference type="ARBA" id="ARBA00010406"/>
    </source>
</evidence>
<dbReference type="InterPro" id="IPR008926">
    <property type="entry name" value="RNR_R1-su_N"/>
</dbReference>
<dbReference type="GO" id="GO:0009263">
    <property type="term" value="P:deoxyribonucleotide biosynthetic process"/>
    <property type="evidence" value="ECO:0007669"/>
    <property type="project" value="UniProtKB-KW"/>
</dbReference>
<dbReference type="CDD" id="cd01679">
    <property type="entry name" value="RNR_I"/>
    <property type="match status" value="1"/>
</dbReference>
<feature type="region of interest" description="Disordered" evidence="7">
    <location>
        <begin position="1"/>
        <end position="40"/>
    </location>
</feature>
<feature type="domain" description="Ribonucleotide reductase large subunit C-terminal" evidence="9">
    <location>
        <begin position="122"/>
        <end position="441"/>
    </location>
</feature>
<dbReference type="UniPathway" id="UPA00326"/>
<dbReference type="EMBL" id="BBJS01000017">
    <property type="protein sequence ID" value="GAN13307.1"/>
    <property type="molecule type" value="Genomic_DNA"/>
</dbReference>
<dbReference type="EC" id="1.17.4.1" evidence="2 6"/>
<evidence type="ECO:0000259" key="8">
    <source>
        <dbReference type="Pfam" id="PF00317"/>
    </source>
</evidence>
<dbReference type="PANTHER" id="PTHR11573">
    <property type="entry name" value="RIBONUCLEOSIDE-DIPHOSPHATE REDUCTASE LARGE CHAIN"/>
    <property type="match status" value="1"/>
</dbReference>
<dbReference type="GO" id="GO:0005971">
    <property type="term" value="C:ribonucleoside-diphosphate reductase complex"/>
    <property type="evidence" value="ECO:0007669"/>
    <property type="project" value="TreeGrafter"/>
</dbReference>
<feature type="compositionally biased region" description="Low complexity" evidence="7">
    <location>
        <begin position="22"/>
        <end position="34"/>
    </location>
</feature>
<evidence type="ECO:0000313" key="11">
    <source>
        <dbReference type="Proteomes" id="UP000032025"/>
    </source>
</evidence>
<dbReference type="Gene3D" id="3.20.70.20">
    <property type="match status" value="1"/>
</dbReference>